<proteinExistence type="predicted"/>
<sequence length="59" mass="6819">MVTAETEGITGVNKNRCFQTFRSSYSGRRGHRSHILDAHSCKNNRRGFNILNSFYLQLK</sequence>
<evidence type="ECO:0000313" key="1">
    <source>
        <dbReference type="EMBL" id="JAH76942.1"/>
    </source>
</evidence>
<accession>A0A0E9VFT6</accession>
<protein>
    <submittedName>
        <fullName evidence="1">Uncharacterized protein</fullName>
    </submittedName>
</protein>
<organism evidence="1">
    <name type="scientific">Anguilla anguilla</name>
    <name type="common">European freshwater eel</name>
    <name type="synonym">Muraena anguilla</name>
    <dbReference type="NCBI Taxonomy" id="7936"/>
    <lineage>
        <taxon>Eukaryota</taxon>
        <taxon>Metazoa</taxon>
        <taxon>Chordata</taxon>
        <taxon>Craniata</taxon>
        <taxon>Vertebrata</taxon>
        <taxon>Euteleostomi</taxon>
        <taxon>Actinopterygii</taxon>
        <taxon>Neopterygii</taxon>
        <taxon>Teleostei</taxon>
        <taxon>Anguilliformes</taxon>
        <taxon>Anguillidae</taxon>
        <taxon>Anguilla</taxon>
    </lineage>
</organism>
<dbReference type="AlphaFoldDB" id="A0A0E9VFT6"/>
<name>A0A0E9VFT6_ANGAN</name>
<dbReference type="EMBL" id="GBXM01031635">
    <property type="protein sequence ID" value="JAH76942.1"/>
    <property type="molecule type" value="Transcribed_RNA"/>
</dbReference>
<reference evidence="1" key="2">
    <citation type="journal article" date="2015" name="Fish Shellfish Immunol.">
        <title>Early steps in the European eel (Anguilla anguilla)-Vibrio vulnificus interaction in the gills: Role of the RtxA13 toxin.</title>
        <authorList>
            <person name="Callol A."/>
            <person name="Pajuelo D."/>
            <person name="Ebbesson L."/>
            <person name="Teles M."/>
            <person name="MacKenzie S."/>
            <person name="Amaro C."/>
        </authorList>
    </citation>
    <scope>NUCLEOTIDE SEQUENCE</scope>
</reference>
<reference evidence="1" key="1">
    <citation type="submission" date="2014-11" db="EMBL/GenBank/DDBJ databases">
        <authorList>
            <person name="Amaro Gonzalez C."/>
        </authorList>
    </citation>
    <scope>NUCLEOTIDE SEQUENCE</scope>
</reference>